<proteinExistence type="predicted"/>
<evidence type="ECO:0000256" key="5">
    <source>
        <dbReference type="ARBA" id="ARBA00023326"/>
    </source>
</evidence>
<dbReference type="Pfam" id="PF22184">
    <property type="entry name" value="CBM_56"/>
    <property type="match status" value="1"/>
</dbReference>
<dbReference type="PANTHER" id="PTHR46957">
    <property type="entry name" value="CYTOKINE RECEPTOR"/>
    <property type="match status" value="1"/>
</dbReference>
<dbReference type="InterPro" id="IPR013783">
    <property type="entry name" value="Ig-like_fold"/>
</dbReference>
<gene>
    <name evidence="9" type="ORF">CD191_19855</name>
</gene>
<feature type="chain" id="PRO_5042127255" description="Fibronectin type-III domain-containing protein" evidence="6">
    <location>
        <begin position="30"/>
        <end position="615"/>
    </location>
</feature>
<dbReference type="PROSITE" id="PS50853">
    <property type="entry name" value="FN3"/>
    <property type="match status" value="1"/>
</dbReference>
<dbReference type="Proteomes" id="UP000249163">
    <property type="component" value="Chromosome"/>
</dbReference>
<dbReference type="AlphaFoldDB" id="A0AAD0P271"/>
<dbReference type="FunFam" id="2.60.40.10:FF:001114">
    <property type="entry name" value="Chitinase A1"/>
    <property type="match status" value="1"/>
</dbReference>
<evidence type="ECO:0000256" key="1">
    <source>
        <dbReference type="ARBA" id="ARBA00022729"/>
    </source>
</evidence>
<dbReference type="PANTHER" id="PTHR46957:SF3">
    <property type="entry name" value="CYTOKINE RECEPTOR"/>
    <property type="match status" value="1"/>
</dbReference>
<dbReference type="InterPro" id="IPR050713">
    <property type="entry name" value="RTP_Phos/Ushers"/>
</dbReference>
<dbReference type="PROSITE" id="PS52005">
    <property type="entry name" value="CBM56"/>
    <property type="match status" value="1"/>
</dbReference>
<keyword evidence="5" id="KW-0624">Polysaccharide degradation</keyword>
<evidence type="ECO:0000313" key="10">
    <source>
        <dbReference type="Proteomes" id="UP000249163"/>
    </source>
</evidence>
<keyword evidence="4" id="KW-0326">Glycosidase</keyword>
<evidence type="ECO:0008006" key="11">
    <source>
        <dbReference type="Google" id="ProtNLM"/>
    </source>
</evidence>
<name>A0AAD0P271_9BACL</name>
<dbReference type="SUPFAM" id="SSF48208">
    <property type="entry name" value="Six-hairpin glycosidases"/>
    <property type="match status" value="1"/>
</dbReference>
<dbReference type="InterPro" id="IPR012341">
    <property type="entry name" value="6hp_glycosidase-like_sf"/>
</dbReference>
<evidence type="ECO:0000313" key="9">
    <source>
        <dbReference type="EMBL" id="AWV34692.1"/>
    </source>
</evidence>
<dbReference type="GO" id="GO:0016798">
    <property type="term" value="F:hydrolase activity, acting on glycosyl bonds"/>
    <property type="evidence" value="ECO:0007669"/>
    <property type="project" value="UniProtKB-KW"/>
</dbReference>
<reference evidence="9 10" key="1">
    <citation type="submission" date="2017-06" db="EMBL/GenBank/DDBJ databases">
        <title>Complete genome sequence of Paenibacillus odorifer CBA7130.</title>
        <authorList>
            <person name="Nam Y.-D."/>
            <person name="Kang J."/>
            <person name="Chung W.-H."/>
        </authorList>
    </citation>
    <scope>NUCLEOTIDE SEQUENCE [LARGE SCALE GENOMIC DNA]</scope>
    <source>
        <strain evidence="9 10">CBA7130</strain>
    </source>
</reference>
<accession>A0AAD0P271</accession>
<dbReference type="InterPro" id="IPR008928">
    <property type="entry name" value="6-hairpin_glycosidase_sf"/>
</dbReference>
<feature type="domain" description="Fibronectin type-III" evidence="7">
    <location>
        <begin position="434"/>
        <end position="519"/>
    </location>
</feature>
<dbReference type="GO" id="GO:0016020">
    <property type="term" value="C:membrane"/>
    <property type="evidence" value="ECO:0007669"/>
    <property type="project" value="UniProtKB-SubCell"/>
</dbReference>
<feature type="domain" description="CBM56" evidence="8">
    <location>
        <begin position="527"/>
        <end position="615"/>
    </location>
</feature>
<evidence type="ECO:0000259" key="7">
    <source>
        <dbReference type="PROSITE" id="PS50853"/>
    </source>
</evidence>
<dbReference type="Pfam" id="PF00041">
    <property type="entry name" value="fn3"/>
    <property type="match status" value="1"/>
</dbReference>
<dbReference type="GO" id="GO:0030246">
    <property type="term" value="F:carbohydrate binding"/>
    <property type="evidence" value="ECO:0007669"/>
    <property type="project" value="UniProtKB-UniRule"/>
</dbReference>
<dbReference type="CDD" id="cd00063">
    <property type="entry name" value="FN3"/>
    <property type="match status" value="1"/>
</dbReference>
<feature type="signal peptide" evidence="6">
    <location>
        <begin position="1"/>
        <end position="29"/>
    </location>
</feature>
<dbReference type="Gene3D" id="2.60.40.10">
    <property type="entry name" value="Immunoglobulins"/>
    <property type="match status" value="1"/>
</dbReference>
<dbReference type="InterPro" id="IPR003961">
    <property type="entry name" value="FN3_dom"/>
</dbReference>
<dbReference type="GO" id="GO:0000272">
    <property type="term" value="P:polysaccharide catabolic process"/>
    <property type="evidence" value="ECO:0007669"/>
    <property type="project" value="UniProtKB-KW"/>
</dbReference>
<dbReference type="SUPFAM" id="SSF49265">
    <property type="entry name" value="Fibronectin type III"/>
    <property type="match status" value="1"/>
</dbReference>
<evidence type="ECO:0000259" key="8">
    <source>
        <dbReference type="PROSITE" id="PS52005"/>
    </source>
</evidence>
<dbReference type="Gene3D" id="1.50.10.10">
    <property type="match status" value="1"/>
</dbReference>
<dbReference type="RefSeq" id="WP_111504828.1">
    <property type="nucleotide sequence ID" value="NZ_CP021965.1"/>
</dbReference>
<evidence type="ECO:0000256" key="4">
    <source>
        <dbReference type="ARBA" id="ARBA00023295"/>
    </source>
</evidence>
<dbReference type="InterPro" id="IPR036116">
    <property type="entry name" value="FN3_sf"/>
</dbReference>
<keyword evidence="3" id="KW-0119">Carbohydrate metabolism</keyword>
<organism evidence="9 10">
    <name type="scientific">Paenibacillus odorifer</name>
    <dbReference type="NCBI Taxonomy" id="189426"/>
    <lineage>
        <taxon>Bacteria</taxon>
        <taxon>Bacillati</taxon>
        <taxon>Bacillota</taxon>
        <taxon>Bacilli</taxon>
        <taxon>Bacillales</taxon>
        <taxon>Paenibacillaceae</taxon>
        <taxon>Paenibacillus</taxon>
    </lineage>
</organism>
<dbReference type="InterPro" id="IPR047569">
    <property type="entry name" value="CBM56"/>
</dbReference>
<protein>
    <recommendedName>
        <fullName evidence="11">Fibronectin type-III domain-containing protein</fullName>
    </recommendedName>
</protein>
<dbReference type="SMART" id="SM00060">
    <property type="entry name" value="FN3"/>
    <property type="match status" value="1"/>
</dbReference>
<evidence type="ECO:0000256" key="2">
    <source>
        <dbReference type="ARBA" id="ARBA00022801"/>
    </source>
</evidence>
<evidence type="ECO:0000256" key="3">
    <source>
        <dbReference type="ARBA" id="ARBA00023277"/>
    </source>
</evidence>
<keyword evidence="2" id="KW-0378">Hydrolase</keyword>
<evidence type="ECO:0000256" key="6">
    <source>
        <dbReference type="SAM" id="SignalP"/>
    </source>
</evidence>
<keyword evidence="1 6" id="KW-0732">Signal</keyword>
<dbReference type="EMBL" id="CP021965">
    <property type="protein sequence ID" value="AWV34692.1"/>
    <property type="molecule type" value="Genomic_DNA"/>
</dbReference>
<sequence length="615" mass="66611">MKMRKLFSILMTSLLVLGVALPFGGKANADAASDASNRALIWLKAQQDATAGYAFEGLVDSFEDFWGPNNPKQIVYTYDQAVAAIAFIVKGERTRAEQVLNKMRDIQDPSGFWLNSYWYNNGFGEEIRKHVGPVVWMAMAAMAYEKQYNDSRYRPMALKALDWSLQYKKANGSIAGGWSGWSNSDEPWSSTEHNIDIYRVLQYYASVDSSKAATYNSAASGVKTFLDNYVWDDTVKRFKGGWKNDTNLIDPKIPLDVNPWGVLALGVSETHNYGASLTYVENASGTPGTLANPRYKQTLTYNDAGNTLTGYDFDWTDEVLPAYDDNGNQIGNTGADVWFEGSAFMSLAYYLQGNASKADAINTEIIKKQGTSGASLGGIPYSLKGSSNSYWVMAQQNCVSSTGWLIMSLHRFNPFTGQYLTGGGNTGDTTAPTSPANLTVTSKTDTGVSLSWSASTDNVGVTGYIVYRGTQQVSTVGGTTATVSGLTPNTAYTFTVKATDAAGNLSSASNTATVTTNPTGGSGGGDHVTADFTAGVTRLSATEASIYITPVTSALYVDVHYKINGGSQLNYRMTNNSRTWKQTVSGLSAGSSIEYWFTYEKSGPQYDSAHYTFVQ</sequence>